<dbReference type="InterPro" id="IPR039420">
    <property type="entry name" value="WalR-like"/>
</dbReference>
<dbReference type="PROSITE" id="PS50043">
    <property type="entry name" value="HTH_LUXR_2"/>
    <property type="match status" value="1"/>
</dbReference>
<dbReference type="InterPro" id="IPR016032">
    <property type="entry name" value="Sig_transdc_resp-reg_C-effctor"/>
</dbReference>
<gene>
    <name evidence="3" type="ORF">ATN00_05265</name>
</gene>
<dbReference type="PROSITE" id="PS00622">
    <property type="entry name" value="HTH_LUXR_1"/>
    <property type="match status" value="1"/>
</dbReference>
<reference evidence="3 4" key="1">
    <citation type="submission" date="2015-11" db="EMBL/GenBank/DDBJ databases">
        <title>A Two-component Flavoprotein Monooxygenase System MeaXY Responsible for para-Hydroxylation of 2-Methyl-6-ethylaniline and 2,6-Diethylaniline in Sphingobium baderi DE-13.</title>
        <authorList>
            <person name="Cheng M."/>
            <person name="Meng Q."/>
            <person name="Yang Y."/>
            <person name="Chu C."/>
            <person name="Yan X."/>
            <person name="He J."/>
            <person name="Li S."/>
        </authorList>
    </citation>
    <scope>NUCLEOTIDE SEQUENCE [LARGE SCALE GENOMIC DNA]</scope>
    <source>
        <strain evidence="3 4">DE-13</strain>
    </source>
</reference>
<evidence type="ECO:0000313" key="4">
    <source>
        <dbReference type="Proteomes" id="UP000056968"/>
    </source>
</evidence>
<proteinExistence type="predicted"/>
<dbReference type="AlphaFoldDB" id="A0A0S3EWI6"/>
<evidence type="ECO:0000313" key="3">
    <source>
        <dbReference type="EMBL" id="ALR19807.1"/>
    </source>
</evidence>
<dbReference type="PANTHER" id="PTHR43214">
    <property type="entry name" value="TWO-COMPONENT RESPONSE REGULATOR"/>
    <property type="match status" value="1"/>
</dbReference>
<dbReference type="EMBL" id="CP013264">
    <property type="protein sequence ID" value="ALR19807.1"/>
    <property type="molecule type" value="Genomic_DNA"/>
</dbReference>
<dbReference type="GO" id="GO:0006355">
    <property type="term" value="P:regulation of DNA-templated transcription"/>
    <property type="evidence" value="ECO:0007669"/>
    <property type="project" value="InterPro"/>
</dbReference>
<dbReference type="Proteomes" id="UP000056968">
    <property type="component" value="Chromosome"/>
</dbReference>
<protein>
    <recommendedName>
        <fullName evidence="2">HTH luxR-type domain-containing protein</fullName>
    </recommendedName>
</protein>
<organism evidence="3 4">
    <name type="scientific">Sphingobium baderi</name>
    <dbReference type="NCBI Taxonomy" id="1332080"/>
    <lineage>
        <taxon>Bacteria</taxon>
        <taxon>Pseudomonadati</taxon>
        <taxon>Pseudomonadota</taxon>
        <taxon>Alphaproteobacteria</taxon>
        <taxon>Sphingomonadales</taxon>
        <taxon>Sphingomonadaceae</taxon>
        <taxon>Sphingobium</taxon>
    </lineage>
</organism>
<keyword evidence="1" id="KW-0238">DNA-binding</keyword>
<dbReference type="STRING" id="1332080.ATN00_05265"/>
<dbReference type="RefSeq" id="WP_062062965.1">
    <property type="nucleotide sequence ID" value="NZ_CP013264.1"/>
</dbReference>
<dbReference type="Gene3D" id="3.40.50.2300">
    <property type="match status" value="1"/>
</dbReference>
<dbReference type="InterPro" id="IPR000792">
    <property type="entry name" value="Tscrpt_reg_LuxR_C"/>
</dbReference>
<keyword evidence="4" id="KW-1185">Reference proteome</keyword>
<accession>A0A0S3EWI6</accession>
<dbReference type="CDD" id="cd06170">
    <property type="entry name" value="LuxR_C_like"/>
    <property type="match status" value="1"/>
</dbReference>
<dbReference type="Pfam" id="PF00196">
    <property type="entry name" value="GerE"/>
    <property type="match status" value="1"/>
</dbReference>
<dbReference type="GO" id="GO:0003677">
    <property type="term" value="F:DNA binding"/>
    <property type="evidence" value="ECO:0007669"/>
    <property type="project" value="UniProtKB-KW"/>
</dbReference>
<feature type="domain" description="HTH luxR-type" evidence="2">
    <location>
        <begin position="149"/>
        <end position="214"/>
    </location>
</feature>
<name>A0A0S3EWI6_9SPHN</name>
<dbReference type="SUPFAM" id="SSF46894">
    <property type="entry name" value="C-terminal effector domain of the bipartite response regulators"/>
    <property type="match status" value="1"/>
</dbReference>
<evidence type="ECO:0000256" key="1">
    <source>
        <dbReference type="ARBA" id="ARBA00023125"/>
    </source>
</evidence>
<evidence type="ECO:0000259" key="2">
    <source>
        <dbReference type="PROSITE" id="PS50043"/>
    </source>
</evidence>
<dbReference type="PANTHER" id="PTHR43214:SF42">
    <property type="entry name" value="TRANSCRIPTIONAL REGULATORY PROTEIN DESR"/>
    <property type="match status" value="1"/>
</dbReference>
<dbReference type="KEGG" id="sbd:ATN00_05265"/>
<dbReference type="SMART" id="SM00421">
    <property type="entry name" value="HTH_LUXR"/>
    <property type="match status" value="1"/>
</dbReference>
<dbReference type="PRINTS" id="PR00038">
    <property type="entry name" value="HTHLUXR"/>
</dbReference>
<sequence length="228" mass="24787">MNGALHISIWGRNEIDSFGLRHILMEADFVIERVLSGHVETHFPDWRDGPDQMVLIDSPSVPPILPRCGALRAALPTARIVLLCDACDIDTAKQAFAIGIDGLLSTHMAAEPLLCAVRLIATGMKVMPSEIIQHLAADAPPSTLQDMHARDARPDLSEREIQILHCLAAGEANKDIASRLAVAEATVKAHVKAILRKLQVDNRTQAAIWAINQGKLPEREESSAPTPD</sequence>